<evidence type="ECO:0000313" key="3">
    <source>
        <dbReference type="Proteomes" id="UP000838412"/>
    </source>
</evidence>
<feature type="region of interest" description="Disordered" evidence="1">
    <location>
        <begin position="60"/>
        <end position="79"/>
    </location>
</feature>
<evidence type="ECO:0000256" key="1">
    <source>
        <dbReference type="SAM" id="MobiDB-lite"/>
    </source>
</evidence>
<feature type="region of interest" description="Disordered" evidence="1">
    <location>
        <begin position="205"/>
        <end position="229"/>
    </location>
</feature>
<protein>
    <submittedName>
        <fullName evidence="2">Hypp5314 protein</fullName>
    </submittedName>
</protein>
<evidence type="ECO:0000313" key="2">
    <source>
        <dbReference type="EMBL" id="CAH1274498.1"/>
    </source>
</evidence>
<reference evidence="2" key="1">
    <citation type="submission" date="2022-01" db="EMBL/GenBank/DDBJ databases">
        <authorList>
            <person name="Braso-Vives M."/>
        </authorList>
    </citation>
    <scope>NUCLEOTIDE SEQUENCE</scope>
</reference>
<dbReference type="AlphaFoldDB" id="A0A8K0EZ85"/>
<name>A0A8K0EZ85_BRALA</name>
<organism evidence="2 3">
    <name type="scientific">Branchiostoma lanceolatum</name>
    <name type="common">Common lancelet</name>
    <name type="synonym">Amphioxus lanceolatum</name>
    <dbReference type="NCBI Taxonomy" id="7740"/>
    <lineage>
        <taxon>Eukaryota</taxon>
        <taxon>Metazoa</taxon>
        <taxon>Chordata</taxon>
        <taxon>Cephalochordata</taxon>
        <taxon>Leptocardii</taxon>
        <taxon>Amphioxiformes</taxon>
        <taxon>Branchiostomatidae</taxon>
        <taxon>Branchiostoma</taxon>
    </lineage>
</organism>
<gene>
    <name evidence="2" type="primary">Hypp5314</name>
    <name evidence="2" type="ORF">BLAG_LOCUS25496</name>
</gene>
<dbReference type="EMBL" id="OV696694">
    <property type="protein sequence ID" value="CAH1274498.1"/>
    <property type="molecule type" value="Genomic_DNA"/>
</dbReference>
<keyword evidence="3" id="KW-1185">Reference proteome</keyword>
<sequence>MDGVLQFYVDDLTDADLDQVDSQRAASGSVDSIKGDNGFIYYEQQPMTQQYTSQIGKTIKSSTYTSPSSQKSNSQRSTSLPDAAALLQNRCCTQRRLAISSDPDTTPDGKAYTDTLSFFKDPFSQLTKEELQEELTSRGAVPYESVDTMSKKDLQQEMKRTLSENTTPKDRNWTRNGLVPIIEAVYRYYGYDPNVHIEAATVKDTPNTATGADPDILEEGLSRPVAPAD</sequence>
<accession>A0A8K0EZ85</accession>
<dbReference type="Proteomes" id="UP000838412">
    <property type="component" value="Chromosome 9"/>
</dbReference>
<proteinExistence type="predicted"/>